<keyword evidence="2" id="KW-1185">Reference proteome</keyword>
<dbReference type="InterPro" id="IPR024093">
    <property type="entry name" value="Uncharacterised_MTH865"/>
</dbReference>
<evidence type="ECO:0000313" key="2">
    <source>
        <dbReference type="Proteomes" id="UP000823736"/>
    </source>
</evidence>
<proteinExistence type="predicted"/>
<dbReference type="AlphaFoldDB" id="A0A8T4GX29"/>
<accession>A0A8T4GX29</accession>
<gene>
    <name evidence="1" type="ORF">J2753_001518</name>
</gene>
<protein>
    <recommendedName>
        <fullName evidence="3">MTH865-like family protein</fullName>
    </recommendedName>
</protein>
<evidence type="ECO:0008006" key="3">
    <source>
        <dbReference type="Google" id="ProtNLM"/>
    </source>
</evidence>
<organism evidence="1 2">
    <name type="scientific">Halolamina salifodinae</name>
    <dbReference type="NCBI Taxonomy" id="1202767"/>
    <lineage>
        <taxon>Archaea</taxon>
        <taxon>Methanobacteriati</taxon>
        <taxon>Methanobacteriota</taxon>
        <taxon>Stenosarchaea group</taxon>
        <taxon>Halobacteria</taxon>
        <taxon>Halobacteriales</taxon>
        <taxon>Haloferacaceae</taxon>
    </lineage>
</organism>
<dbReference type="RefSeq" id="WP_209491304.1">
    <property type="nucleotide sequence ID" value="NZ_JAGGLC010000003.1"/>
</dbReference>
<comment type="caution">
    <text evidence="1">The sequence shown here is derived from an EMBL/GenBank/DDBJ whole genome shotgun (WGS) entry which is preliminary data.</text>
</comment>
<dbReference type="OrthoDB" id="335595at2157"/>
<dbReference type="SUPFAM" id="SSF69025">
    <property type="entry name" value="Hypothetical protein MTH865"/>
    <property type="match status" value="1"/>
</dbReference>
<dbReference type="InterPro" id="IPR036825">
    <property type="entry name" value="MTH865-like_sf"/>
</dbReference>
<name>A0A8T4GX29_9EURY</name>
<sequence>MATDETKRELRAQLTEAFDGADFPVDSQMDLVPALPEGPSTRFEAGDVSFTAMELAAKLGGQQEFPYSDVESLADDVMAGLEAEGML</sequence>
<dbReference type="Pfam" id="PF07747">
    <property type="entry name" value="MTH865"/>
    <property type="match status" value="1"/>
</dbReference>
<dbReference type="Gene3D" id="1.10.238.80">
    <property type="entry name" value="MTH865-like"/>
    <property type="match status" value="1"/>
</dbReference>
<dbReference type="EMBL" id="JAGGLC010000003">
    <property type="protein sequence ID" value="MBP1987020.1"/>
    <property type="molecule type" value="Genomic_DNA"/>
</dbReference>
<evidence type="ECO:0000313" key="1">
    <source>
        <dbReference type="EMBL" id="MBP1987020.1"/>
    </source>
</evidence>
<reference evidence="1" key="1">
    <citation type="submission" date="2021-03" db="EMBL/GenBank/DDBJ databases">
        <title>Genomic Encyclopedia of Type Strains, Phase IV (KMG-IV): sequencing the most valuable type-strain genomes for metagenomic binning, comparative biology and taxonomic classification.</title>
        <authorList>
            <person name="Goeker M."/>
        </authorList>
    </citation>
    <scope>NUCLEOTIDE SEQUENCE</scope>
    <source>
        <strain evidence="1">DSM 26232</strain>
    </source>
</reference>
<dbReference type="Proteomes" id="UP000823736">
    <property type="component" value="Unassembled WGS sequence"/>
</dbReference>